<evidence type="ECO:0000313" key="14">
    <source>
        <dbReference type="EMBL" id="SHH16241.1"/>
    </source>
</evidence>
<dbReference type="PIRSF" id="PIRSF000804">
    <property type="entry name" value="DNA_pol_III_b"/>
    <property type="match status" value="1"/>
</dbReference>
<keyword evidence="5 10" id="KW-0808">Transferase</keyword>
<feature type="domain" description="DNA polymerase III beta sliding clamp central" evidence="12">
    <location>
        <begin position="131"/>
        <end position="246"/>
    </location>
</feature>
<feature type="domain" description="DNA polymerase III beta sliding clamp N-terminal" evidence="11">
    <location>
        <begin position="1"/>
        <end position="121"/>
    </location>
</feature>
<dbReference type="Gene3D" id="3.10.150.10">
    <property type="entry name" value="DNA Polymerase III, subunit A, domain 2"/>
    <property type="match status" value="1"/>
</dbReference>
<gene>
    <name evidence="14" type="ORF">SAMN02745221_01827</name>
</gene>
<evidence type="ECO:0000256" key="5">
    <source>
        <dbReference type="ARBA" id="ARBA00022679"/>
    </source>
</evidence>
<dbReference type="AlphaFoldDB" id="A0A1M5QQW1"/>
<dbReference type="GO" id="GO:0003677">
    <property type="term" value="F:DNA binding"/>
    <property type="evidence" value="ECO:0007669"/>
    <property type="project" value="UniProtKB-UniRule"/>
</dbReference>
<evidence type="ECO:0000259" key="13">
    <source>
        <dbReference type="Pfam" id="PF02768"/>
    </source>
</evidence>
<sequence length="381" mass="42922">MKFIIEKGQLSTLTTLVHRAASNKATIPALSGILIEASREKGLTMTATDMEIGIKTSTEQVDIIEEGTVLVNAQYFSDFIKLLPDSPVTISLNHETSKLDITYGRSTGHINIYDNQEHPGLPVKEALEKITLPQKVLREGLKKTAFAAAHNHFRQVFTGVLFDILEDGMLKIVASDTHRLTQYTYMLEEKGLEPFNFIIPIRTINEILRVLDDSEEKISICTTENHVVFQKPRFLLVSRLIEGQYPSYDNVIPGTFKTEVDIDAYKFTTALERARIVPADERIKIPQIQIYLEGQEAVFKTYSEMMGEIIEVIEGVDIKGESPFKIVFNTNYLLEIARIYAGEGEKVNIKFSGSLSPALITNPERDNYLYVIVPLRTSTSN</sequence>
<dbReference type="InterPro" id="IPR046938">
    <property type="entry name" value="DNA_clamp_sf"/>
</dbReference>
<evidence type="ECO:0000256" key="2">
    <source>
        <dbReference type="ARBA" id="ARBA00010752"/>
    </source>
</evidence>
<dbReference type="SUPFAM" id="SSF55979">
    <property type="entry name" value="DNA clamp"/>
    <property type="match status" value="3"/>
</dbReference>
<keyword evidence="8 10" id="KW-0239">DNA-directed DNA polymerase</keyword>
<dbReference type="GO" id="GO:0006271">
    <property type="term" value="P:DNA strand elongation involved in DNA replication"/>
    <property type="evidence" value="ECO:0007669"/>
    <property type="project" value="TreeGrafter"/>
</dbReference>
<reference evidence="15" key="1">
    <citation type="submission" date="2016-11" db="EMBL/GenBank/DDBJ databases">
        <authorList>
            <person name="Varghese N."/>
            <person name="Submissions S."/>
        </authorList>
    </citation>
    <scope>NUCLEOTIDE SEQUENCE [LARGE SCALE GENOMIC DNA]</scope>
    <source>
        <strain evidence="15">DSM 11003</strain>
    </source>
</reference>
<dbReference type="InterPro" id="IPR022635">
    <property type="entry name" value="DNA_polIII_beta_C"/>
</dbReference>
<evidence type="ECO:0000259" key="12">
    <source>
        <dbReference type="Pfam" id="PF02767"/>
    </source>
</evidence>
<evidence type="ECO:0000256" key="9">
    <source>
        <dbReference type="ARBA" id="ARBA00023125"/>
    </source>
</evidence>
<dbReference type="PANTHER" id="PTHR30478:SF0">
    <property type="entry name" value="BETA SLIDING CLAMP"/>
    <property type="match status" value="1"/>
</dbReference>
<evidence type="ECO:0000256" key="10">
    <source>
        <dbReference type="PIRNR" id="PIRNR000804"/>
    </source>
</evidence>
<evidence type="ECO:0000259" key="11">
    <source>
        <dbReference type="Pfam" id="PF00712"/>
    </source>
</evidence>
<dbReference type="Gene3D" id="3.70.10.10">
    <property type="match status" value="1"/>
</dbReference>
<evidence type="ECO:0000256" key="7">
    <source>
        <dbReference type="ARBA" id="ARBA00022705"/>
    </source>
</evidence>
<dbReference type="Pfam" id="PF02767">
    <property type="entry name" value="DNA_pol3_beta_2"/>
    <property type="match status" value="1"/>
</dbReference>
<dbReference type="STRING" id="1123382.SAMN02745221_01827"/>
<evidence type="ECO:0000256" key="1">
    <source>
        <dbReference type="ARBA" id="ARBA00004496"/>
    </source>
</evidence>
<evidence type="ECO:0000256" key="3">
    <source>
        <dbReference type="ARBA" id="ARBA00021035"/>
    </source>
</evidence>
<dbReference type="Pfam" id="PF02768">
    <property type="entry name" value="DNA_pol3_beta_3"/>
    <property type="match status" value="1"/>
</dbReference>
<proteinExistence type="inferred from homology"/>
<dbReference type="SMART" id="SM00480">
    <property type="entry name" value="POL3Bc"/>
    <property type="match status" value="1"/>
</dbReference>
<dbReference type="NCBIfam" id="TIGR00663">
    <property type="entry name" value="dnan"/>
    <property type="match status" value="1"/>
</dbReference>
<comment type="subcellular location">
    <subcellularLocation>
        <location evidence="1 10">Cytoplasm</location>
    </subcellularLocation>
</comment>
<dbReference type="InterPro" id="IPR022637">
    <property type="entry name" value="DNA_polIII_beta_cen"/>
</dbReference>
<comment type="similarity">
    <text evidence="2 10">Belongs to the beta sliding clamp family.</text>
</comment>
<dbReference type="RefSeq" id="WP_073093097.1">
    <property type="nucleotide sequence ID" value="NZ_FQWY01000037.1"/>
</dbReference>
<dbReference type="GO" id="GO:0009360">
    <property type="term" value="C:DNA polymerase III complex"/>
    <property type="evidence" value="ECO:0007669"/>
    <property type="project" value="InterPro"/>
</dbReference>
<dbReference type="GO" id="GO:0008408">
    <property type="term" value="F:3'-5' exonuclease activity"/>
    <property type="evidence" value="ECO:0007669"/>
    <property type="project" value="InterPro"/>
</dbReference>
<organism evidence="14 15">
    <name type="scientific">Thermosyntropha lipolytica DSM 11003</name>
    <dbReference type="NCBI Taxonomy" id="1123382"/>
    <lineage>
        <taxon>Bacteria</taxon>
        <taxon>Bacillati</taxon>
        <taxon>Bacillota</taxon>
        <taxon>Clostridia</taxon>
        <taxon>Eubacteriales</taxon>
        <taxon>Syntrophomonadaceae</taxon>
        <taxon>Thermosyntropha</taxon>
    </lineage>
</organism>
<dbReference type="CDD" id="cd00140">
    <property type="entry name" value="beta_clamp"/>
    <property type="match status" value="1"/>
</dbReference>
<name>A0A1M5QQW1_9FIRM</name>
<evidence type="ECO:0000313" key="15">
    <source>
        <dbReference type="Proteomes" id="UP000242329"/>
    </source>
</evidence>
<dbReference type="InterPro" id="IPR022634">
    <property type="entry name" value="DNA_polIII_beta_N"/>
</dbReference>
<dbReference type="Proteomes" id="UP000242329">
    <property type="component" value="Unassembled WGS sequence"/>
</dbReference>
<comment type="subunit">
    <text evidence="10">Forms a ring-shaped head-to-tail homodimer around DNA.</text>
</comment>
<keyword evidence="7 10" id="KW-0235">DNA replication</keyword>
<keyword evidence="15" id="KW-1185">Reference proteome</keyword>
<comment type="function">
    <text evidence="10">Confers DNA tethering and processivity to DNA polymerases and other proteins. Acts as a clamp, forming a ring around DNA (a reaction catalyzed by the clamp-loading complex) which diffuses in an ATP-independent manner freely and bidirectionally along dsDNA. Initially characterized for its ability to contact the catalytic subunit of DNA polymerase III (Pol III), a complex, multichain enzyme responsible for most of the replicative synthesis in bacteria; Pol III exhibits 3'-5' exonuclease proofreading activity. The beta chain is required for initiation of replication as well as for processivity of DNA replication.</text>
</comment>
<dbReference type="GO" id="GO:0005737">
    <property type="term" value="C:cytoplasm"/>
    <property type="evidence" value="ECO:0007669"/>
    <property type="project" value="UniProtKB-SubCell"/>
</dbReference>
<feature type="domain" description="DNA polymerase III beta sliding clamp C-terminal" evidence="13">
    <location>
        <begin position="250"/>
        <end position="376"/>
    </location>
</feature>
<keyword evidence="9" id="KW-0238">DNA-binding</keyword>
<keyword evidence="6 10" id="KW-0548">Nucleotidyltransferase</keyword>
<dbReference type="InterPro" id="IPR001001">
    <property type="entry name" value="DNA_polIII_beta"/>
</dbReference>
<protein>
    <recommendedName>
        <fullName evidence="3 10">Beta sliding clamp</fullName>
    </recommendedName>
</protein>
<dbReference type="EMBL" id="FQWY01000037">
    <property type="protein sequence ID" value="SHH16241.1"/>
    <property type="molecule type" value="Genomic_DNA"/>
</dbReference>
<dbReference type="OrthoDB" id="8421503at2"/>
<dbReference type="PANTHER" id="PTHR30478">
    <property type="entry name" value="DNA POLYMERASE III SUBUNIT BETA"/>
    <property type="match status" value="1"/>
</dbReference>
<keyword evidence="4 10" id="KW-0963">Cytoplasm</keyword>
<evidence type="ECO:0000256" key="6">
    <source>
        <dbReference type="ARBA" id="ARBA00022695"/>
    </source>
</evidence>
<dbReference type="GO" id="GO:0003887">
    <property type="term" value="F:DNA-directed DNA polymerase activity"/>
    <property type="evidence" value="ECO:0007669"/>
    <property type="project" value="UniProtKB-UniRule"/>
</dbReference>
<evidence type="ECO:0000256" key="4">
    <source>
        <dbReference type="ARBA" id="ARBA00022490"/>
    </source>
</evidence>
<evidence type="ECO:0000256" key="8">
    <source>
        <dbReference type="ARBA" id="ARBA00022932"/>
    </source>
</evidence>
<dbReference type="Pfam" id="PF00712">
    <property type="entry name" value="DNA_pol3_beta"/>
    <property type="match status" value="1"/>
</dbReference>
<accession>A0A1M5QQW1</accession>